<organism evidence="3 4">
    <name type="scientific">Ancylomarina subtilis</name>
    <dbReference type="NCBI Taxonomy" id="1639035"/>
    <lineage>
        <taxon>Bacteria</taxon>
        <taxon>Pseudomonadati</taxon>
        <taxon>Bacteroidota</taxon>
        <taxon>Bacteroidia</taxon>
        <taxon>Marinilabiliales</taxon>
        <taxon>Marinifilaceae</taxon>
        <taxon>Ancylomarina</taxon>
    </lineage>
</organism>
<evidence type="ECO:0000313" key="3">
    <source>
        <dbReference type="EMBL" id="RZT93341.1"/>
    </source>
</evidence>
<proteinExistence type="predicted"/>
<feature type="chain" id="PRO_5020599042" evidence="1">
    <location>
        <begin position="22"/>
        <end position="248"/>
    </location>
</feature>
<sequence>MKLIFALLTCSLFMCSCQENAKKVQSFSTGEKTSQSVSEETASATPNYHHVKVKEFLQTSSYTYLFVNENDKDFWIAVRKLDAKVGDDVYYQKALVMNDFKSKELDRVFETVLFVQGNTSTPPTSSPSAKMPAKKMPPKVDKKIEGIHVNPVKGGINIAELFKNKEQYAGKKVIVSGKVVKVNNAIMKKNWIHIQDGTSDADNFDLTLTTQNQANMGDIITIEGTVFLNKDFGAGYSYDLIIEEAVIK</sequence>
<feature type="signal peptide" evidence="1">
    <location>
        <begin position="1"/>
        <end position="21"/>
    </location>
</feature>
<dbReference type="Proteomes" id="UP000293562">
    <property type="component" value="Unassembled WGS sequence"/>
</dbReference>
<dbReference type="AlphaFoldDB" id="A0A4Q7V9A8"/>
<evidence type="ECO:0000313" key="4">
    <source>
        <dbReference type="Proteomes" id="UP000293562"/>
    </source>
</evidence>
<reference evidence="3 4" key="1">
    <citation type="submission" date="2019-02" db="EMBL/GenBank/DDBJ databases">
        <title>Genomic Encyclopedia of Type Strains, Phase IV (KMG-IV): sequencing the most valuable type-strain genomes for metagenomic binning, comparative biology and taxonomic classification.</title>
        <authorList>
            <person name="Goeker M."/>
        </authorList>
    </citation>
    <scope>NUCLEOTIDE SEQUENCE [LARGE SCALE GENOMIC DNA]</scope>
    <source>
        <strain evidence="3 4">DSM 28825</strain>
    </source>
</reference>
<dbReference type="InterPro" id="IPR025987">
    <property type="entry name" value="GW_dom"/>
</dbReference>
<keyword evidence="1" id="KW-0732">Signal</keyword>
<protein>
    <submittedName>
        <fullName evidence="3">SH3 domain-containing protein</fullName>
    </submittedName>
</protein>
<dbReference type="RefSeq" id="WP_130307902.1">
    <property type="nucleotide sequence ID" value="NZ_SHKN01000002.1"/>
</dbReference>
<feature type="domain" description="GW" evidence="2">
    <location>
        <begin position="26"/>
        <end position="81"/>
    </location>
</feature>
<dbReference type="OrthoDB" id="1118190at2"/>
<evidence type="ECO:0000259" key="2">
    <source>
        <dbReference type="Pfam" id="PF13457"/>
    </source>
</evidence>
<dbReference type="PROSITE" id="PS51257">
    <property type="entry name" value="PROKAR_LIPOPROTEIN"/>
    <property type="match status" value="1"/>
</dbReference>
<keyword evidence="4" id="KW-1185">Reference proteome</keyword>
<name>A0A4Q7V9A8_9BACT</name>
<feature type="domain" description="GW" evidence="2">
    <location>
        <begin position="146"/>
        <end position="198"/>
    </location>
</feature>
<evidence type="ECO:0000256" key="1">
    <source>
        <dbReference type="SAM" id="SignalP"/>
    </source>
</evidence>
<gene>
    <name evidence="3" type="ORF">EV201_2502</name>
</gene>
<accession>A0A4Q7V9A8</accession>
<comment type="caution">
    <text evidence="3">The sequence shown here is derived from an EMBL/GenBank/DDBJ whole genome shotgun (WGS) entry which is preliminary data.</text>
</comment>
<dbReference type="EMBL" id="SHKN01000002">
    <property type="protein sequence ID" value="RZT93341.1"/>
    <property type="molecule type" value="Genomic_DNA"/>
</dbReference>
<dbReference type="Pfam" id="PF13457">
    <property type="entry name" value="GW"/>
    <property type="match status" value="2"/>
</dbReference>